<dbReference type="Proteomes" id="UP000799750">
    <property type="component" value="Unassembled WGS sequence"/>
</dbReference>
<name>A0A6A6R6F7_9PEZI</name>
<sequence length="155" mass="17135">MNHEFMSIISVLALSNLCCRYRNYHPLEFCLSSEPISLPVLISLPLNSQADSTIPFLQSFTGILPLEIKSSISNSILKYPTSYSRICLGLAHSEFIKNTWVPQAANLTRRGAALSIFYLAPHPFSILPSSAHKLADNISDMILPKAKCARTILEG</sequence>
<protein>
    <submittedName>
        <fullName evidence="1">Uncharacterized protein</fullName>
    </submittedName>
</protein>
<keyword evidence="2" id="KW-1185">Reference proteome</keyword>
<organism evidence="1 2">
    <name type="scientific">Lophium mytilinum</name>
    <dbReference type="NCBI Taxonomy" id="390894"/>
    <lineage>
        <taxon>Eukaryota</taxon>
        <taxon>Fungi</taxon>
        <taxon>Dikarya</taxon>
        <taxon>Ascomycota</taxon>
        <taxon>Pezizomycotina</taxon>
        <taxon>Dothideomycetes</taxon>
        <taxon>Pleosporomycetidae</taxon>
        <taxon>Mytilinidiales</taxon>
        <taxon>Mytilinidiaceae</taxon>
        <taxon>Lophium</taxon>
    </lineage>
</organism>
<proteinExistence type="predicted"/>
<evidence type="ECO:0000313" key="1">
    <source>
        <dbReference type="EMBL" id="KAF2499460.1"/>
    </source>
</evidence>
<dbReference type="AlphaFoldDB" id="A0A6A6R6F7"/>
<accession>A0A6A6R6F7</accession>
<dbReference type="EMBL" id="MU004184">
    <property type="protein sequence ID" value="KAF2499460.1"/>
    <property type="molecule type" value="Genomic_DNA"/>
</dbReference>
<gene>
    <name evidence="1" type="ORF">BU16DRAFT_272248</name>
</gene>
<evidence type="ECO:0000313" key="2">
    <source>
        <dbReference type="Proteomes" id="UP000799750"/>
    </source>
</evidence>
<reference evidence="1" key="1">
    <citation type="journal article" date="2020" name="Stud. Mycol.">
        <title>101 Dothideomycetes genomes: a test case for predicting lifestyles and emergence of pathogens.</title>
        <authorList>
            <person name="Haridas S."/>
            <person name="Albert R."/>
            <person name="Binder M."/>
            <person name="Bloem J."/>
            <person name="Labutti K."/>
            <person name="Salamov A."/>
            <person name="Andreopoulos B."/>
            <person name="Baker S."/>
            <person name="Barry K."/>
            <person name="Bills G."/>
            <person name="Bluhm B."/>
            <person name="Cannon C."/>
            <person name="Castanera R."/>
            <person name="Culley D."/>
            <person name="Daum C."/>
            <person name="Ezra D."/>
            <person name="Gonzalez J."/>
            <person name="Henrissat B."/>
            <person name="Kuo A."/>
            <person name="Liang C."/>
            <person name="Lipzen A."/>
            <person name="Lutzoni F."/>
            <person name="Magnuson J."/>
            <person name="Mondo S."/>
            <person name="Nolan M."/>
            <person name="Ohm R."/>
            <person name="Pangilinan J."/>
            <person name="Park H.-J."/>
            <person name="Ramirez L."/>
            <person name="Alfaro M."/>
            <person name="Sun H."/>
            <person name="Tritt A."/>
            <person name="Yoshinaga Y."/>
            <person name="Zwiers L.-H."/>
            <person name="Turgeon B."/>
            <person name="Goodwin S."/>
            <person name="Spatafora J."/>
            <person name="Crous P."/>
            <person name="Grigoriev I."/>
        </authorList>
    </citation>
    <scope>NUCLEOTIDE SEQUENCE</scope>
    <source>
        <strain evidence="1">CBS 269.34</strain>
    </source>
</reference>